<evidence type="ECO:0000313" key="2">
    <source>
        <dbReference type="EMBL" id="MFC0318784.1"/>
    </source>
</evidence>
<gene>
    <name evidence="2" type="ORF">ACFFI0_10715</name>
</gene>
<dbReference type="PANTHER" id="PTHR42717:SF1">
    <property type="entry name" value="IMIDAZOLONEPROPIONASE AND RELATED AMIDOHYDROLASES"/>
    <property type="match status" value="1"/>
</dbReference>
<accession>A0ABV6HIS0</accession>
<organism evidence="2 3">
    <name type="scientific">Olivibacter oleidegradans</name>
    <dbReference type="NCBI Taxonomy" id="760123"/>
    <lineage>
        <taxon>Bacteria</taxon>
        <taxon>Pseudomonadati</taxon>
        <taxon>Bacteroidota</taxon>
        <taxon>Sphingobacteriia</taxon>
        <taxon>Sphingobacteriales</taxon>
        <taxon>Sphingobacteriaceae</taxon>
        <taxon>Olivibacter</taxon>
    </lineage>
</organism>
<dbReference type="SUPFAM" id="SSF51556">
    <property type="entry name" value="Metallo-dependent hydrolases"/>
    <property type="match status" value="1"/>
</dbReference>
<sequence>MVGSRELISRSIMYKKIIFFITLTVLSATLCAQDYAILIKGGHVIDPKNGIDEVMDIAIKDGKIVQVAKNIQGKATQVVLAEKLYVTPGLIDIHAHHFFGTEPHSYLRNSYTAIPPDGFTFRNGVTTVVDAGSPGWRNFQLYKDQTIDHSKTRVLAFLNIIGEGMRGGAYEQDLKDTDPKMAALVARQFHPYIVGFKVAHFEGPDWTIVDHAVEAGKQAGNLPVMVDFGGSIPPLPLEDLLLNHLRKGDILTHCFAQIKGRESIVDPTEKKVKPFAWKARKEGRYFDVGYGGISFSFSQAIPAIKEGFYPDAISTDIHTGSMNNAMKDMLSVMSKCLVMGMSLQQVVAASTWQPAQIIKRPELGSLSVGAEADIAILNVLNGNFGYFDYTGYKINGKQKLACEMTVRGGEIVYDLNGIANPIVVAKKQTEH</sequence>
<dbReference type="InterPro" id="IPR032466">
    <property type="entry name" value="Metal_Hydrolase"/>
</dbReference>
<dbReference type="Gene3D" id="2.30.40.10">
    <property type="entry name" value="Urease, subunit C, domain 1"/>
    <property type="match status" value="1"/>
</dbReference>
<dbReference type="InterPro" id="IPR020043">
    <property type="entry name" value="Deacetylase_Atu3266-like"/>
</dbReference>
<dbReference type="PIRSF" id="PIRSF039004">
    <property type="entry name" value="ADE_EF_0837"/>
    <property type="match status" value="1"/>
</dbReference>
<keyword evidence="3" id="KW-1185">Reference proteome</keyword>
<dbReference type="InterPro" id="IPR006680">
    <property type="entry name" value="Amidohydro-rel"/>
</dbReference>
<proteinExistence type="predicted"/>
<dbReference type="NCBIfam" id="NF006689">
    <property type="entry name" value="PRK09237.1"/>
    <property type="match status" value="1"/>
</dbReference>
<dbReference type="SUPFAM" id="SSF51338">
    <property type="entry name" value="Composite domain of metallo-dependent hydrolases"/>
    <property type="match status" value="1"/>
</dbReference>
<evidence type="ECO:0000259" key="1">
    <source>
        <dbReference type="Pfam" id="PF01979"/>
    </source>
</evidence>
<reference evidence="2 3" key="1">
    <citation type="submission" date="2024-09" db="EMBL/GenBank/DDBJ databases">
        <authorList>
            <person name="Sun Q."/>
            <person name="Mori K."/>
        </authorList>
    </citation>
    <scope>NUCLEOTIDE SEQUENCE [LARGE SCALE GENOMIC DNA]</scope>
    <source>
        <strain evidence="2 3">CCM 7765</strain>
    </source>
</reference>
<dbReference type="Gene3D" id="3.20.20.140">
    <property type="entry name" value="Metal-dependent hydrolases"/>
    <property type="match status" value="1"/>
</dbReference>
<protein>
    <submittedName>
        <fullName evidence="2">Amidohydrolase/deacetylase family metallohydrolase</fullName>
    </submittedName>
</protein>
<dbReference type="Pfam" id="PF01979">
    <property type="entry name" value="Amidohydro_1"/>
    <property type="match status" value="1"/>
</dbReference>
<evidence type="ECO:0000313" key="3">
    <source>
        <dbReference type="Proteomes" id="UP001589774"/>
    </source>
</evidence>
<dbReference type="PANTHER" id="PTHR42717">
    <property type="entry name" value="DIHYDROOROTASE-RELATED"/>
    <property type="match status" value="1"/>
</dbReference>
<feature type="domain" description="Amidohydrolase-related" evidence="1">
    <location>
        <begin position="300"/>
        <end position="379"/>
    </location>
</feature>
<comment type="caution">
    <text evidence="2">The sequence shown here is derived from an EMBL/GenBank/DDBJ whole genome shotgun (WGS) entry which is preliminary data.</text>
</comment>
<dbReference type="EMBL" id="JBHLWO010000002">
    <property type="protein sequence ID" value="MFC0318784.1"/>
    <property type="molecule type" value="Genomic_DNA"/>
</dbReference>
<name>A0ABV6HIS0_9SPHI</name>
<dbReference type="InterPro" id="IPR011059">
    <property type="entry name" value="Metal-dep_hydrolase_composite"/>
</dbReference>
<dbReference type="Proteomes" id="UP001589774">
    <property type="component" value="Unassembled WGS sequence"/>
</dbReference>
<dbReference type="RefSeq" id="WP_130857323.1">
    <property type="nucleotide sequence ID" value="NZ_JBHLWO010000002.1"/>
</dbReference>